<dbReference type="GO" id="GO:0004523">
    <property type="term" value="F:RNA-DNA hybrid ribonuclease activity"/>
    <property type="evidence" value="ECO:0007669"/>
    <property type="project" value="InterPro"/>
</dbReference>
<dbReference type="PROSITE" id="PS50879">
    <property type="entry name" value="RNASE_H_1"/>
    <property type="match status" value="1"/>
</dbReference>
<dbReference type="PATRIC" id="fig|404937.3.peg.1516"/>
<dbReference type="SUPFAM" id="SSF53098">
    <property type="entry name" value="Ribonuclease H-like"/>
    <property type="match status" value="1"/>
</dbReference>
<sequence length="220" mass="25733">MKVFMEWTYVTPKKQEIVWTSKEMEVEEALSFAEDIEKTGRVKQLLFFDARGVAWTKKELIKLMKEIETEPHDIVAYFDGGFDHETKKAGVGVVIYYKQNGDPFRIRANAQLDELQSNNEAEYAAFYFLLEQLEHLGVHHLPVVFRGDAHVVFHQLSDEWPVFSDEGRWVERIEQKMKKLCISPIYEPIRRKQNGEADQLATQALHGTIITSTMRLERER</sequence>
<dbReference type="Proteomes" id="UP000032102">
    <property type="component" value="Unassembled WGS sequence"/>
</dbReference>
<keyword evidence="3" id="KW-1185">Reference proteome</keyword>
<gene>
    <name evidence="2" type="ORF">LH47_01442</name>
</gene>
<feature type="domain" description="RNase H type-1" evidence="1">
    <location>
        <begin position="70"/>
        <end position="206"/>
    </location>
</feature>
<comment type="caution">
    <text evidence="2">The sequence shown here is derived from an EMBL/GenBank/DDBJ whole genome shotgun (WGS) entry which is preliminary data.</text>
</comment>
<name>A0A0D0Q956_9BACL</name>
<dbReference type="CDD" id="cd09279">
    <property type="entry name" value="RNase_HI_like"/>
    <property type="match status" value="1"/>
</dbReference>
<accession>A0A0D0Q956</accession>
<dbReference type="InterPro" id="IPR002156">
    <property type="entry name" value="RNaseH_domain"/>
</dbReference>
<dbReference type="RefSeq" id="WP_043966068.1">
    <property type="nucleotide sequence ID" value="NZ_JXTH01000023.1"/>
</dbReference>
<dbReference type="GO" id="GO:0003676">
    <property type="term" value="F:nucleic acid binding"/>
    <property type="evidence" value="ECO:0007669"/>
    <property type="project" value="InterPro"/>
</dbReference>
<proteinExistence type="predicted"/>
<evidence type="ECO:0000313" key="3">
    <source>
        <dbReference type="Proteomes" id="UP000032102"/>
    </source>
</evidence>
<evidence type="ECO:0000259" key="1">
    <source>
        <dbReference type="PROSITE" id="PS50879"/>
    </source>
</evidence>
<dbReference type="EMBL" id="JXTH01000023">
    <property type="protein sequence ID" value="KIQ94488.1"/>
    <property type="molecule type" value="Genomic_DNA"/>
</dbReference>
<dbReference type="Pfam" id="PF13456">
    <property type="entry name" value="RVT_3"/>
    <property type="match status" value="1"/>
</dbReference>
<dbReference type="InterPro" id="IPR012337">
    <property type="entry name" value="RNaseH-like_sf"/>
</dbReference>
<organism evidence="2 3">
    <name type="scientific">Anoxybacillus thermarum</name>
    <dbReference type="NCBI Taxonomy" id="404937"/>
    <lineage>
        <taxon>Bacteria</taxon>
        <taxon>Bacillati</taxon>
        <taxon>Bacillota</taxon>
        <taxon>Bacilli</taxon>
        <taxon>Bacillales</taxon>
        <taxon>Anoxybacillaceae</taxon>
        <taxon>Anoxybacillus</taxon>
    </lineage>
</organism>
<dbReference type="Gene3D" id="3.30.420.10">
    <property type="entry name" value="Ribonuclease H-like superfamily/Ribonuclease H"/>
    <property type="match status" value="1"/>
</dbReference>
<protein>
    <recommendedName>
        <fullName evidence="1">RNase H type-1 domain-containing protein</fullName>
    </recommendedName>
</protein>
<dbReference type="InterPro" id="IPR036397">
    <property type="entry name" value="RNaseH_sf"/>
</dbReference>
<dbReference type="AlphaFoldDB" id="A0A0D0Q956"/>
<evidence type="ECO:0000313" key="2">
    <source>
        <dbReference type="EMBL" id="KIQ94488.1"/>
    </source>
</evidence>
<dbReference type="NCBIfam" id="NF005822">
    <property type="entry name" value="PRK07708.1"/>
    <property type="match status" value="1"/>
</dbReference>
<reference evidence="2 3" key="1">
    <citation type="submission" date="2015-01" db="EMBL/GenBank/DDBJ databases">
        <title>Draft genome of Anoxybacillus thermarum strain AF/04.</title>
        <authorList>
            <person name="Poli A."/>
            <person name="Nicolaus B."/>
            <person name="Chan K.-G."/>
            <person name="Kahar U.M."/>
            <person name="Yaakob A.S."/>
            <person name="Chan C.S."/>
            <person name="Goh K.M."/>
        </authorList>
    </citation>
    <scope>NUCLEOTIDE SEQUENCE [LARGE SCALE GENOMIC DNA]</scope>
    <source>
        <strain evidence="2 3">AF/04</strain>
    </source>
</reference>